<dbReference type="RefSeq" id="WP_275057069.1">
    <property type="nucleotide sequence ID" value="NZ_CP118988.1"/>
</dbReference>
<protein>
    <recommendedName>
        <fullName evidence="4">Transposase</fullName>
    </recommendedName>
</protein>
<organism evidence="2 3">
    <name type="scientific">Aeromonas allosaccharophila</name>
    <dbReference type="NCBI Taxonomy" id="656"/>
    <lineage>
        <taxon>Bacteria</taxon>
        <taxon>Pseudomonadati</taxon>
        <taxon>Pseudomonadota</taxon>
        <taxon>Gammaproteobacteria</taxon>
        <taxon>Aeromonadales</taxon>
        <taxon>Aeromonadaceae</taxon>
        <taxon>Aeromonas</taxon>
    </lineage>
</organism>
<keyword evidence="1" id="KW-0812">Transmembrane</keyword>
<evidence type="ECO:0000256" key="1">
    <source>
        <dbReference type="SAM" id="Phobius"/>
    </source>
</evidence>
<dbReference type="Proteomes" id="UP001213721">
    <property type="component" value="Chromosome"/>
</dbReference>
<keyword evidence="1" id="KW-0472">Membrane</keyword>
<accession>A0AAX3NQC8</accession>
<dbReference type="AlphaFoldDB" id="A0AAX3NQC8"/>
<evidence type="ECO:0000313" key="3">
    <source>
        <dbReference type="Proteomes" id="UP001213721"/>
    </source>
</evidence>
<keyword evidence="1" id="KW-1133">Transmembrane helix</keyword>
<sequence length="157" mass="17571">MAVLAIQRLSQEGWCPNFMVVSVSQQRPARGKMRVAVIAGESIHANVRLRLTANRTYGLDAWIKEDDQPATAAVEAPSRLSDDSVTKRFSHLSLIQRAAHRAALLFVVIMIMAIVSDWLIRANLHIPHITVSCRFDYALRLIEPTGLKLTSFLQPIK</sequence>
<dbReference type="EMBL" id="CP118988">
    <property type="protein sequence ID" value="WED76333.1"/>
    <property type="molecule type" value="Genomic_DNA"/>
</dbReference>
<gene>
    <name evidence="2" type="ORF">PYU98_21025</name>
</gene>
<reference evidence="2" key="1">
    <citation type="submission" date="2023-02" db="EMBL/GenBank/DDBJ databases">
        <title>The sequence of Aeromonas allosaccharophila K520.</title>
        <authorList>
            <person name="Luo X."/>
        </authorList>
    </citation>
    <scope>NUCLEOTIDE SEQUENCE</scope>
    <source>
        <strain evidence="2">K520</strain>
    </source>
</reference>
<evidence type="ECO:0008006" key="4">
    <source>
        <dbReference type="Google" id="ProtNLM"/>
    </source>
</evidence>
<evidence type="ECO:0000313" key="2">
    <source>
        <dbReference type="EMBL" id="WED76333.1"/>
    </source>
</evidence>
<proteinExistence type="predicted"/>
<name>A0AAX3NQC8_9GAMM</name>
<feature type="transmembrane region" description="Helical" evidence="1">
    <location>
        <begin position="102"/>
        <end position="120"/>
    </location>
</feature>